<protein>
    <submittedName>
        <fullName evidence="3">Uncharacterized protein</fullName>
    </submittedName>
</protein>
<reference evidence="3" key="1">
    <citation type="submission" date="2021-04" db="EMBL/GenBank/DDBJ databases">
        <title>Genome based classification of Actinospica acidithermotolerans sp. nov., an actinobacterium isolated from an Indonesian hot spring.</title>
        <authorList>
            <person name="Kusuma A.B."/>
            <person name="Putra K.E."/>
            <person name="Nafisah S."/>
            <person name="Loh J."/>
            <person name="Nouioui I."/>
            <person name="Goodfellow M."/>
        </authorList>
    </citation>
    <scope>NUCLEOTIDE SEQUENCE</scope>
    <source>
        <strain evidence="3">MGRD01-02</strain>
    </source>
</reference>
<feature type="transmembrane region" description="Helical" evidence="2">
    <location>
        <begin position="47"/>
        <end position="68"/>
    </location>
</feature>
<keyword evidence="2" id="KW-1133">Transmembrane helix</keyword>
<evidence type="ECO:0000313" key="4">
    <source>
        <dbReference type="Proteomes" id="UP000676325"/>
    </source>
</evidence>
<dbReference type="Proteomes" id="UP000676325">
    <property type="component" value="Unassembled WGS sequence"/>
</dbReference>
<proteinExistence type="predicted"/>
<dbReference type="EMBL" id="JAGSOH010000031">
    <property type="protein sequence ID" value="MBR7827254.1"/>
    <property type="molecule type" value="Genomic_DNA"/>
</dbReference>
<keyword evidence="2" id="KW-0812">Transmembrane</keyword>
<evidence type="ECO:0000313" key="3">
    <source>
        <dbReference type="EMBL" id="MBR7827254.1"/>
    </source>
</evidence>
<comment type="caution">
    <text evidence="3">The sequence shown here is derived from an EMBL/GenBank/DDBJ whole genome shotgun (WGS) entry which is preliminary data.</text>
</comment>
<dbReference type="RefSeq" id="WP_212518401.1">
    <property type="nucleotide sequence ID" value="NZ_JAGSOH010000031.1"/>
</dbReference>
<gene>
    <name evidence="3" type="ORF">KDK95_13130</name>
</gene>
<keyword evidence="4" id="KW-1185">Reference proteome</keyword>
<evidence type="ECO:0000256" key="2">
    <source>
        <dbReference type="SAM" id="Phobius"/>
    </source>
</evidence>
<keyword evidence="2" id="KW-0472">Membrane</keyword>
<sequence length="579" mass="58992">MEGEKSRGIEHADMTHSTPGPRPSITIQYNGVESVANMLLRQRALRVTTALAVAVALTAGVPAVAFAGSADGDIRLSALDLSPATVDASTGSATANLTWTITDSNASASTVQGTVEIRQRAADGEFTGPAYDVPFGLTQTATGDVSANYPATAQSSSYSYTFQVPQYVAGTAAVWAVERVTASDDQSDSLDAGSATLNRFASSVTATELQDASVPKIANVSFDNADQPTYLYDVGVSPTVGYLIEVTSADAGFWHGELHLRNTAGRTLDAAFSLQYGFDGSTSCGNGPDAGVNWGASDVMCDVVVSIPAGSPAGTWTLDSVQLTDTAGAKAKYSHLGELPVQVTDDSKLQAGDFSLNPTSVNNWSSVQKIALSLTPTGATGGISTVVVDTNPGCGGSTTQSPAVSADGSLTVSISMPPIYQKQCSVTGIAVVDGAGDVAVYGSTFDGPALNLVANQIPDTSAPVALSASLSSPTTTSTQGELLSVDVSSFAGVGEMDVEVYDSTTGTSAYYQYGGVTWTTSGTLKWGINLSGVAPGTYTVAFTLIDNGGLSTAYGYAPSASSNSQPMPGGPLQFTVAAS</sequence>
<feature type="region of interest" description="Disordered" evidence="1">
    <location>
        <begin position="1"/>
        <end position="23"/>
    </location>
</feature>
<accession>A0A941EGJ8</accession>
<name>A0A941EGJ8_9ACTN</name>
<evidence type="ECO:0000256" key="1">
    <source>
        <dbReference type="SAM" id="MobiDB-lite"/>
    </source>
</evidence>
<dbReference type="AlphaFoldDB" id="A0A941EGJ8"/>
<feature type="compositionally biased region" description="Basic and acidic residues" evidence="1">
    <location>
        <begin position="1"/>
        <end position="14"/>
    </location>
</feature>
<organism evidence="3 4">
    <name type="scientific">Actinospica acidithermotolerans</name>
    <dbReference type="NCBI Taxonomy" id="2828514"/>
    <lineage>
        <taxon>Bacteria</taxon>
        <taxon>Bacillati</taxon>
        <taxon>Actinomycetota</taxon>
        <taxon>Actinomycetes</taxon>
        <taxon>Catenulisporales</taxon>
        <taxon>Actinospicaceae</taxon>
        <taxon>Actinospica</taxon>
    </lineage>
</organism>
<dbReference type="PROSITE" id="PS50194">
    <property type="entry name" value="FILAMIN_REPEAT"/>
    <property type="match status" value="1"/>
</dbReference>
<dbReference type="InterPro" id="IPR017868">
    <property type="entry name" value="Filamin/ABP280_repeat-like"/>
</dbReference>